<dbReference type="AlphaFoldDB" id="A0AAW7ZH52"/>
<evidence type="ECO:0000256" key="1">
    <source>
        <dbReference type="SAM" id="Phobius"/>
    </source>
</evidence>
<dbReference type="InterPro" id="IPR007813">
    <property type="entry name" value="PilN"/>
</dbReference>
<sequence length="230" mass="25866">MQIRINLLPPEIIARQEQKRKQKKLLAVGSLVLLLFIAVYCTLSFLTSQVHNEIADIQRERETLQIQAGDLRQFAELQNHKNKVENIVRQATEGSPEWSVILEDIGRSIPPDIWLDSFTAKYVYEEGSTKSTKNASLVQQAVADVQAQVQKLQEVEETPNGEVVLQGWAPDNSSVANWLEKLQGISGLTEVRCTFSTEETINGQVQRRFEIKAMLNLKKPAQAANKKAGE</sequence>
<keyword evidence="1" id="KW-0812">Transmembrane</keyword>
<protein>
    <submittedName>
        <fullName evidence="2">PilN domain-containing protein</fullName>
    </submittedName>
</protein>
<dbReference type="InterPro" id="IPR052534">
    <property type="entry name" value="Extracell_DNA_Util/SecSys_Comp"/>
</dbReference>
<reference evidence="2" key="1">
    <citation type="journal article" date="2023" name="J. Hazard. Mater.">
        <title>Anaerobic biodegradation of pyrene and benzo[a]pyrene by a new sulfate-reducing Desulforamulus aquiferis strain DSA.</title>
        <authorList>
            <person name="Zhang Z."/>
            <person name="Sun J."/>
            <person name="Gong X."/>
            <person name="Wang C."/>
            <person name="Wang H."/>
        </authorList>
    </citation>
    <scope>NUCLEOTIDE SEQUENCE</scope>
    <source>
        <strain evidence="2">DSA</strain>
    </source>
</reference>
<gene>
    <name evidence="2" type="ORF">P6N53_15580</name>
</gene>
<dbReference type="Pfam" id="PF05137">
    <property type="entry name" value="PilN"/>
    <property type="match status" value="1"/>
</dbReference>
<name>A0AAW7ZH52_9FIRM</name>
<keyword evidence="1" id="KW-1133">Transmembrane helix</keyword>
<organism evidence="2 3">
    <name type="scientific">Desulforamulus aquiferis</name>
    <dbReference type="NCBI Taxonomy" id="1397668"/>
    <lineage>
        <taxon>Bacteria</taxon>
        <taxon>Bacillati</taxon>
        <taxon>Bacillota</taxon>
        <taxon>Clostridia</taxon>
        <taxon>Eubacteriales</taxon>
        <taxon>Peptococcaceae</taxon>
        <taxon>Desulforamulus</taxon>
    </lineage>
</organism>
<accession>A0AAW7ZH52</accession>
<reference evidence="2" key="2">
    <citation type="submission" date="2023-03" db="EMBL/GenBank/DDBJ databases">
        <authorList>
            <person name="Zhang Z."/>
        </authorList>
    </citation>
    <scope>NUCLEOTIDE SEQUENCE</scope>
    <source>
        <strain evidence="2">DSA</strain>
    </source>
</reference>
<dbReference type="PANTHER" id="PTHR40278">
    <property type="entry name" value="DNA UTILIZATION PROTEIN HOFN"/>
    <property type="match status" value="1"/>
</dbReference>
<keyword evidence="1" id="KW-0472">Membrane</keyword>
<dbReference type="EMBL" id="JARPTC010000023">
    <property type="protein sequence ID" value="MDO7788649.1"/>
    <property type="molecule type" value="Genomic_DNA"/>
</dbReference>
<evidence type="ECO:0000313" key="2">
    <source>
        <dbReference type="EMBL" id="MDO7788649.1"/>
    </source>
</evidence>
<feature type="transmembrane region" description="Helical" evidence="1">
    <location>
        <begin position="25"/>
        <end position="46"/>
    </location>
</feature>
<dbReference type="Proteomes" id="UP001172911">
    <property type="component" value="Unassembled WGS sequence"/>
</dbReference>
<keyword evidence="3" id="KW-1185">Reference proteome</keyword>
<comment type="caution">
    <text evidence="2">The sequence shown here is derived from an EMBL/GenBank/DDBJ whole genome shotgun (WGS) entry which is preliminary data.</text>
</comment>
<proteinExistence type="predicted"/>
<evidence type="ECO:0000313" key="3">
    <source>
        <dbReference type="Proteomes" id="UP001172911"/>
    </source>
</evidence>
<dbReference type="PANTHER" id="PTHR40278:SF1">
    <property type="entry name" value="DNA UTILIZATION PROTEIN HOFN"/>
    <property type="match status" value="1"/>
</dbReference>
<dbReference type="RefSeq" id="WP_304544776.1">
    <property type="nucleotide sequence ID" value="NZ_JARPTC010000023.1"/>
</dbReference>